<dbReference type="Gene3D" id="2.60.40.10">
    <property type="entry name" value="Immunoglobulins"/>
    <property type="match status" value="2"/>
</dbReference>
<reference evidence="1" key="2">
    <citation type="submission" date="2016-06" db="EMBL/GenBank/DDBJ databases">
        <title>The genome of a short-lived fish provides insights into sex chromosome evolution and the genetic control of aging.</title>
        <authorList>
            <person name="Reichwald K."/>
            <person name="Felder M."/>
            <person name="Petzold A."/>
            <person name="Koch P."/>
            <person name="Groth M."/>
            <person name="Platzer M."/>
        </authorList>
    </citation>
    <scope>NUCLEOTIDE SEQUENCE</scope>
    <source>
        <tissue evidence="1">Brain</tissue>
    </source>
</reference>
<sequence length="99" mass="11009">MKHTTDKCITFTGLQTAANYTVTVYAVSGNLTSPPVFDFKLTLPKPPTNAMVRSTSTNSITFAWTPPDNVADNVVYKVFIQIHIDQLHHLCMDPARQRG</sequence>
<dbReference type="InterPro" id="IPR013783">
    <property type="entry name" value="Ig-like_fold"/>
</dbReference>
<proteinExistence type="predicted"/>
<reference evidence="1" key="1">
    <citation type="submission" date="2016-05" db="EMBL/GenBank/DDBJ databases">
        <authorList>
            <person name="Lavstsen T."/>
            <person name="Jespersen J.S."/>
        </authorList>
    </citation>
    <scope>NUCLEOTIDE SEQUENCE</scope>
    <source>
        <tissue evidence="1">Brain</tissue>
    </source>
</reference>
<organism evidence="1">
    <name type="scientific">Nothobranchius furzeri</name>
    <name type="common">Turquoise killifish</name>
    <dbReference type="NCBI Taxonomy" id="105023"/>
    <lineage>
        <taxon>Eukaryota</taxon>
        <taxon>Metazoa</taxon>
        <taxon>Chordata</taxon>
        <taxon>Craniata</taxon>
        <taxon>Vertebrata</taxon>
        <taxon>Euteleostomi</taxon>
        <taxon>Actinopterygii</taxon>
        <taxon>Neopterygii</taxon>
        <taxon>Teleostei</taxon>
        <taxon>Neoteleostei</taxon>
        <taxon>Acanthomorphata</taxon>
        <taxon>Ovalentaria</taxon>
        <taxon>Atherinomorphae</taxon>
        <taxon>Cyprinodontiformes</taxon>
        <taxon>Nothobranchiidae</taxon>
        <taxon>Nothobranchius</taxon>
    </lineage>
</organism>
<accession>A0A1A8A089</accession>
<dbReference type="EMBL" id="HADY01009140">
    <property type="protein sequence ID" value="SBP47625.1"/>
    <property type="molecule type" value="Transcribed_RNA"/>
</dbReference>
<name>A0A1A8A089_NOTFU</name>
<dbReference type="InterPro" id="IPR003961">
    <property type="entry name" value="FN3_dom"/>
</dbReference>
<dbReference type="AlphaFoldDB" id="A0A1A8A089"/>
<evidence type="ECO:0000313" key="1">
    <source>
        <dbReference type="EMBL" id="SBP47625.1"/>
    </source>
</evidence>
<dbReference type="CDD" id="cd00063">
    <property type="entry name" value="FN3"/>
    <property type="match status" value="1"/>
</dbReference>
<protein>
    <submittedName>
        <fullName evidence="1">Uncharacterized protein</fullName>
    </submittedName>
</protein>
<dbReference type="InterPro" id="IPR036116">
    <property type="entry name" value="FN3_sf"/>
</dbReference>
<dbReference type="SUPFAM" id="SSF49265">
    <property type="entry name" value="Fibronectin type III"/>
    <property type="match status" value="1"/>
</dbReference>
<gene>
    <name evidence="1" type="primary">CT573356.3</name>
</gene>